<dbReference type="KEGG" id="cmd:B841_02935"/>
<reference evidence="3 4" key="1">
    <citation type="submission" date="2012-11" db="EMBL/GenBank/DDBJ databases">
        <title>The complete genome sequence of Corynebacterium maris Coryn-1 (=DSM 45190).</title>
        <authorList>
            <person name="Schaffert L."/>
            <person name="Albersmeier A."/>
            <person name="Kalinowski J."/>
            <person name="Ruckert C."/>
        </authorList>
    </citation>
    <scope>NUCLEOTIDE SEQUENCE [LARGE SCALE GENOMIC DNA]</scope>
    <source>
        <strain evidence="4">Coryn-1</strain>
    </source>
</reference>
<feature type="region of interest" description="Disordered" evidence="1">
    <location>
        <begin position="151"/>
        <end position="267"/>
    </location>
</feature>
<protein>
    <recommendedName>
        <fullName evidence="5">Anti-sigma-D factor RsdA sigma factor binding region domain-containing protein</fullName>
    </recommendedName>
</protein>
<proteinExistence type="predicted"/>
<evidence type="ECO:0000313" key="4">
    <source>
        <dbReference type="Proteomes" id="UP000015388"/>
    </source>
</evidence>
<dbReference type="PATRIC" id="fig|1224163.3.peg.589"/>
<keyword evidence="4" id="KW-1185">Reference proteome</keyword>
<sequence length="267" mass="27670">MERKDNEPTDVTRQLAPLVEDDAYITGLSRGEAAEDDELAQVLLALRDDVEAQMPPAPKVEGADDEAAVIPMAGRRRRSRPWVHGLIGAAAATVLIAGVGVTYLGVSADDSDPTVVELAGKLDEIETHAADGDMESTRVLVDEARRLVSDLERARPAGAPAPGTVTERSVARSTVTLTESPAPADEAESAPEPTAAAPAPGTTTVTAEPTTVTQVQTQTQTATATATVTVTQQVPVQPNPQPTQSAEPTSPAPTQAPAETPQSPPGQ</sequence>
<feature type="transmembrane region" description="Helical" evidence="2">
    <location>
        <begin position="82"/>
        <end position="106"/>
    </location>
</feature>
<dbReference type="Proteomes" id="UP000015388">
    <property type="component" value="Chromosome"/>
</dbReference>
<keyword evidence="2" id="KW-0472">Membrane</keyword>
<dbReference type="eggNOG" id="ENOG5031TPE">
    <property type="taxonomic scope" value="Bacteria"/>
</dbReference>
<evidence type="ECO:0000256" key="2">
    <source>
        <dbReference type="SAM" id="Phobius"/>
    </source>
</evidence>
<gene>
    <name evidence="3" type="ORF">B841_02935</name>
</gene>
<evidence type="ECO:0008006" key="5">
    <source>
        <dbReference type="Google" id="ProtNLM"/>
    </source>
</evidence>
<dbReference type="HOGENOM" id="CLU_068401_0_0_11"/>
<accession>S5T0K1</accession>
<dbReference type="STRING" id="1224163.B841_02935"/>
<dbReference type="EMBL" id="CP003924">
    <property type="protein sequence ID" value="AGS34070.1"/>
    <property type="molecule type" value="Genomic_DNA"/>
</dbReference>
<keyword evidence="2" id="KW-1133">Transmembrane helix</keyword>
<organism evidence="3 4">
    <name type="scientific">Corynebacterium maris DSM 45190</name>
    <dbReference type="NCBI Taxonomy" id="1224163"/>
    <lineage>
        <taxon>Bacteria</taxon>
        <taxon>Bacillati</taxon>
        <taxon>Actinomycetota</taxon>
        <taxon>Actinomycetes</taxon>
        <taxon>Mycobacteriales</taxon>
        <taxon>Corynebacteriaceae</taxon>
        <taxon>Corynebacterium</taxon>
    </lineage>
</organism>
<dbReference type="AlphaFoldDB" id="S5T0K1"/>
<dbReference type="OrthoDB" id="4426886at2"/>
<feature type="compositionally biased region" description="Low complexity" evidence="1">
    <location>
        <begin position="178"/>
        <end position="261"/>
    </location>
</feature>
<keyword evidence="2" id="KW-0812">Transmembrane</keyword>
<evidence type="ECO:0000256" key="1">
    <source>
        <dbReference type="SAM" id="MobiDB-lite"/>
    </source>
</evidence>
<dbReference type="RefSeq" id="WP_020934003.1">
    <property type="nucleotide sequence ID" value="NC_021915.1"/>
</dbReference>
<evidence type="ECO:0000313" key="3">
    <source>
        <dbReference type="EMBL" id="AGS34070.1"/>
    </source>
</evidence>
<name>S5T0K1_9CORY</name>